<keyword evidence="1" id="KW-0663">Pyridoxal phosphate</keyword>
<dbReference type="EMBL" id="UINC01202954">
    <property type="protein sequence ID" value="SVE22994.1"/>
    <property type="molecule type" value="Genomic_DNA"/>
</dbReference>
<name>A0A383BSW7_9ZZZZ</name>
<dbReference type="Pfam" id="PF00266">
    <property type="entry name" value="Aminotran_5"/>
    <property type="match status" value="1"/>
</dbReference>
<dbReference type="PANTHER" id="PTHR43586">
    <property type="entry name" value="CYSTEINE DESULFURASE"/>
    <property type="match status" value="1"/>
</dbReference>
<protein>
    <recommendedName>
        <fullName evidence="2">Aminotransferase class V domain-containing protein</fullName>
    </recommendedName>
</protein>
<accession>A0A383BSW7</accession>
<dbReference type="Gene3D" id="3.90.1150.10">
    <property type="entry name" value="Aspartate Aminotransferase, domain 1"/>
    <property type="match status" value="1"/>
</dbReference>
<dbReference type="InterPro" id="IPR015422">
    <property type="entry name" value="PyrdxlP-dep_Trfase_small"/>
</dbReference>
<evidence type="ECO:0000313" key="3">
    <source>
        <dbReference type="EMBL" id="SVE22994.1"/>
    </source>
</evidence>
<proteinExistence type="predicted"/>
<gene>
    <name evidence="3" type="ORF">METZ01_LOCUS475848</name>
</gene>
<dbReference type="InterPro" id="IPR015421">
    <property type="entry name" value="PyrdxlP-dep_Trfase_major"/>
</dbReference>
<evidence type="ECO:0000259" key="2">
    <source>
        <dbReference type="Pfam" id="PF00266"/>
    </source>
</evidence>
<reference evidence="3" key="1">
    <citation type="submission" date="2018-05" db="EMBL/GenBank/DDBJ databases">
        <authorList>
            <person name="Lanie J.A."/>
            <person name="Ng W.-L."/>
            <person name="Kazmierczak K.M."/>
            <person name="Andrzejewski T.M."/>
            <person name="Davidsen T.M."/>
            <person name="Wayne K.J."/>
            <person name="Tettelin H."/>
            <person name="Glass J.I."/>
            <person name="Rusch D."/>
            <person name="Podicherti R."/>
            <person name="Tsui H.-C.T."/>
            <person name="Winkler M.E."/>
        </authorList>
    </citation>
    <scope>NUCLEOTIDE SEQUENCE</scope>
</reference>
<evidence type="ECO:0000256" key="1">
    <source>
        <dbReference type="ARBA" id="ARBA00022898"/>
    </source>
</evidence>
<dbReference type="PANTHER" id="PTHR43586:SF8">
    <property type="entry name" value="CYSTEINE DESULFURASE 1, CHLOROPLASTIC"/>
    <property type="match status" value="1"/>
</dbReference>
<dbReference type="InterPro" id="IPR000192">
    <property type="entry name" value="Aminotrans_V_dom"/>
</dbReference>
<dbReference type="AlphaFoldDB" id="A0A383BSW7"/>
<sequence length="236" mass="26234">MIETKSISLGVDKIRKDFPIFANNPELVFLDNASTTQKPQSVIDNLNHYYENYNSNIHRGIYQIAEKATAAYEETRKKAAHFIGAEETRSIVFTKGTTEGINLVANSWGGHNLKPGDEVLITEMEHHSNIIPWQLICKRKGAKLNYIPINSDGTLDLSEPEKYFTTRTKIVCVIHQSNVFGTVNPIADIVKLAHDCGALVLVDGAQITPHHQVNVTELDCDFFAFSGHKMLGPTGV</sequence>
<dbReference type="Gene3D" id="3.40.640.10">
    <property type="entry name" value="Type I PLP-dependent aspartate aminotransferase-like (Major domain)"/>
    <property type="match status" value="1"/>
</dbReference>
<dbReference type="InterPro" id="IPR015424">
    <property type="entry name" value="PyrdxlP-dep_Trfase"/>
</dbReference>
<feature type="non-terminal residue" evidence="3">
    <location>
        <position position="236"/>
    </location>
</feature>
<feature type="domain" description="Aminotransferase class V" evidence="2">
    <location>
        <begin position="28"/>
        <end position="236"/>
    </location>
</feature>
<organism evidence="3">
    <name type="scientific">marine metagenome</name>
    <dbReference type="NCBI Taxonomy" id="408172"/>
    <lineage>
        <taxon>unclassified sequences</taxon>
        <taxon>metagenomes</taxon>
        <taxon>ecological metagenomes</taxon>
    </lineage>
</organism>
<dbReference type="SUPFAM" id="SSF53383">
    <property type="entry name" value="PLP-dependent transferases"/>
    <property type="match status" value="1"/>
</dbReference>